<keyword evidence="2" id="KW-0675">Receptor</keyword>
<feature type="domain" description="TIR" evidence="1">
    <location>
        <begin position="1"/>
        <end position="145"/>
    </location>
</feature>
<evidence type="ECO:0000259" key="1">
    <source>
        <dbReference type="PROSITE" id="PS50104"/>
    </source>
</evidence>
<accession>A0ABS6A7X8</accession>
<sequence length="320" mass="35600">MAKLVFSYSHVDEALRNELEKHLKPLQRLGLISTWHDRRILPGSELTGEITQNFEDADVILLLVSPDFINSDYCYDIELSHALERHAKGEARVVPVILRTCDWHDLPFGSLMAVPEDGYPITKFTHVEDGFYQVAKAIKKILGDLGATAQTSPPVKPVSSVNTASSQGSVVSGPRSSNLAIRKEFSDRDKDIARSEGFQFVSLFFENSLNEICARNPELEQNLHHKDADSFEASLYLNGQRVCHCGIWRSGRDMSFGDICYSQSGISSNSCNDSMTLEDDGAVLGFRSMMGSMYGPGRDALLSNEGMAEYFWDSFIAPLK</sequence>
<keyword evidence="3" id="KW-1185">Reference proteome</keyword>
<dbReference type="RefSeq" id="WP_216008126.1">
    <property type="nucleotide sequence ID" value="NZ_JAHKPV010000017.1"/>
</dbReference>
<reference evidence="2 3" key="1">
    <citation type="submission" date="2021-05" db="EMBL/GenBank/DDBJ databases">
        <title>Draft genomes of bacteria isolated from model marine particles.</title>
        <authorList>
            <person name="Datta M.S."/>
            <person name="Schwartzman J.A."/>
            <person name="Enke T.N."/>
            <person name="Saavedra J."/>
            <person name="Cermak N."/>
            <person name="Cordero O.X."/>
        </authorList>
    </citation>
    <scope>NUCLEOTIDE SEQUENCE [LARGE SCALE GENOMIC DNA]</scope>
    <source>
        <strain evidence="2 3">D2M19</strain>
    </source>
</reference>
<evidence type="ECO:0000313" key="3">
    <source>
        <dbReference type="Proteomes" id="UP000753376"/>
    </source>
</evidence>
<gene>
    <name evidence="2" type="ORF">KO508_09735</name>
</gene>
<dbReference type="Proteomes" id="UP000753376">
    <property type="component" value="Unassembled WGS sequence"/>
</dbReference>
<dbReference type="PROSITE" id="PS50104">
    <property type="entry name" value="TIR"/>
    <property type="match status" value="1"/>
</dbReference>
<proteinExistence type="predicted"/>
<evidence type="ECO:0000313" key="2">
    <source>
        <dbReference type="EMBL" id="MBU2874287.1"/>
    </source>
</evidence>
<dbReference type="EMBL" id="JAHKPV010000017">
    <property type="protein sequence ID" value="MBU2874287.1"/>
    <property type="molecule type" value="Genomic_DNA"/>
</dbReference>
<organism evidence="2 3">
    <name type="scientific">Marinobacter salexigens</name>
    <dbReference type="NCBI Taxonomy" id="1925763"/>
    <lineage>
        <taxon>Bacteria</taxon>
        <taxon>Pseudomonadati</taxon>
        <taxon>Pseudomonadota</taxon>
        <taxon>Gammaproteobacteria</taxon>
        <taxon>Pseudomonadales</taxon>
        <taxon>Marinobacteraceae</taxon>
        <taxon>Marinobacter</taxon>
    </lineage>
</organism>
<dbReference type="Pfam" id="PF13676">
    <property type="entry name" value="TIR_2"/>
    <property type="match status" value="1"/>
</dbReference>
<comment type="caution">
    <text evidence="2">The sequence shown here is derived from an EMBL/GenBank/DDBJ whole genome shotgun (WGS) entry which is preliminary data.</text>
</comment>
<dbReference type="InterPro" id="IPR000157">
    <property type="entry name" value="TIR_dom"/>
</dbReference>
<dbReference type="SMART" id="SM00255">
    <property type="entry name" value="TIR"/>
    <property type="match status" value="1"/>
</dbReference>
<protein>
    <submittedName>
        <fullName evidence="2">Toll/interleukin-1 receptor domain-containing protein</fullName>
    </submittedName>
</protein>
<name>A0ABS6A7X8_9GAMM</name>